<dbReference type="PROSITE" id="PS00109">
    <property type="entry name" value="PROTEIN_KINASE_TYR"/>
    <property type="match status" value="1"/>
</dbReference>
<dbReference type="Proteomes" id="UP000786811">
    <property type="component" value="Unassembled WGS sequence"/>
</dbReference>
<dbReference type="PRINTS" id="PR00401">
    <property type="entry name" value="SH2DOMAIN"/>
</dbReference>
<feature type="region of interest" description="Disordered" evidence="13">
    <location>
        <begin position="833"/>
        <end position="928"/>
    </location>
</feature>
<dbReference type="InterPro" id="IPR000980">
    <property type="entry name" value="SH2"/>
</dbReference>
<feature type="compositionally biased region" description="Polar residues" evidence="13">
    <location>
        <begin position="1306"/>
        <end position="1315"/>
    </location>
</feature>
<dbReference type="Pfam" id="PF07714">
    <property type="entry name" value="PK_Tyr_Ser-Thr"/>
    <property type="match status" value="1"/>
</dbReference>
<dbReference type="SMART" id="SM00219">
    <property type="entry name" value="TyrKc"/>
    <property type="match status" value="1"/>
</dbReference>
<dbReference type="SMART" id="SM00808">
    <property type="entry name" value="FABD"/>
    <property type="match status" value="1"/>
</dbReference>
<feature type="binding site" evidence="12">
    <location>
        <position position="328"/>
    </location>
    <ligand>
        <name>ATP</name>
        <dbReference type="ChEBI" id="CHEBI:30616"/>
    </ligand>
</feature>
<keyword evidence="6 12" id="KW-0067">ATP-binding</keyword>
<dbReference type="PROSITE" id="PS50001">
    <property type="entry name" value="SH2"/>
    <property type="match status" value="1"/>
</dbReference>
<evidence type="ECO:0000256" key="1">
    <source>
        <dbReference type="ARBA" id="ARBA00011903"/>
    </source>
</evidence>
<feature type="compositionally biased region" description="Pro residues" evidence="13">
    <location>
        <begin position="1035"/>
        <end position="1048"/>
    </location>
</feature>
<organism evidence="17 18">
    <name type="scientific">Cotesia congregata</name>
    <name type="common">Parasitoid wasp</name>
    <name type="synonym">Apanteles congregatus</name>
    <dbReference type="NCBI Taxonomy" id="51543"/>
    <lineage>
        <taxon>Eukaryota</taxon>
        <taxon>Metazoa</taxon>
        <taxon>Ecdysozoa</taxon>
        <taxon>Arthropoda</taxon>
        <taxon>Hexapoda</taxon>
        <taxon>Insecta</taxon>
        <taxon>Pterygota</taxon>
        <taxon>Neoptera</taxon>
        <taxon>Endopterygota</taxon>
        <taxon>Hymenoptera</taxon>
        <taxon>Apocrita</taxon>
        <taxon>Ichneumonoidea</taxon>
        <taxon>Braconidae</taxon>
        <taxon>Microgastrinae</taxon>
        <taxon>Cotesia</taxon>
    </lineage>
</organism>
<dbReference type="GO" id="GO:0004715">
    <property type="term" value="F:non-membrane spanning protein tyrosine kinase activity"/>
    <property type="evidence" value="ECO:0007669"/>
    <property type="project" value="UniProtKB-EC"/>
</dbReference>
<dbReference type="InterPro" id="IPR017441">
    <property type="entry name" value="Protein_kinase_ATP_BS"/>
</dbReference>
<dbReference type="InterPro" id="IPR036028">
    <property type="entry name" value="SH3-like_dom_sf"/>
</dbReference>
<comment type="catalytic activity">
    <reaction evidence="9">
        <text>L-tyrosyl-[protein] + ATP = O-phospho-L-tyrosyl-[protein] + ADP + H(+)</text>
        <dbReference type="Rhea" id="RHEA:10596"/>
        <dbReference type="Rhea" id="RHEA-COMP:10136"/>
        <dbReference type="Rhea" id="RHEA-COMP:20101"/>
        <dbReference type="ChEBI" id="CHEBI:15378"/>
        <dbReference type="ChEBI" id="CHEBI:30616"/>
        <dbReference type="ChEBI" id="CHEBI:46858"/>
        <dbReference type="ChEBI" id="CHEBI:61978"/>
        <dbReference type="ChEBI" id="CHEBI:456216"/>
        <dbReference type="EC" id="2.7.10.2"/>
    </reaction>
</comment>
<sequence length="1479" mass="163974">MGAQQTKDRVIPTGSTVRQTRKQPRNPKESRLIGSNIFTEHSEALLQSRPLPHIPALPEGDPPTGSSVQSLSQQSNFSAHSNVTGGSLLEAANRWTSKENLLAQEEDDPQLFVALYDFQAGGENQLSLKKGEQVRILSYNKSGEWCEAHSSTGQVGWVPSNYVTPVNSLEKHSWYHGRIARNAAEYLLSSGINGSFLVRESESSPGQRSISLRYEGRVYHYRINEDSDGKMFVTTESKFNTLAELVHHHSMLADGLITQLLYPAPKHNKPTVFPLSPEPDEWEINRTDIVMRHKLGGGQYGDVYEAVWKRYNMTVAVKTLKEDTMALKDFLEEAAIMKEMKHRNLVQLLGVCTREPPFYIITEFMSKGNLLDYLRNESKHQINAVVLMHMATQIASGMSYLESRNFIHRDLAARNCLVGENHLVKVADFGLARLMRDDTYTAHAGAKFPIKWTAPEGLAYNKFSTKSDVWAFGILLWEIATYGMSPYPGVDLTDVYHMLEKGYRMECPPGCPPKVYELMRQCWQWSAIERPTFKEIHHSLENMFQESSITEEVEKQLQGGCDTPMFSYNHKKSQTGSTGNIHGLVLVSDQLSNTGLTQDAGSNVTKLSTFMGGLTNKANSNMVQMRRSTNKRGKQAPAPPKRTSLLSSCSSFRDSAYQEQDQHNIDSVGASNLDDGTDLNGIDNISKGITRDLVTMATQSIPPGGCDLEDDGDGSQGTESNFLPQPPASPEPILNICNQKQIKTRQYSSKEVLSQKLVHVGALEVQNVKRAINRYGTLPKGARIGAYLESLRQSGMPSAHESPSSIDLHQQQQQHPQHQQPHEAINIIETSQHRSLSPRQNNLRNQPQMTRSNSSSGVVNTYQPPNSPRSRMSSRKNNNDNIGLRTFRNPNTSTFRTASPSRSVQPTLADLEFPPPPLDLPPPPCDPNIDPPDFSTFNPPGDVPYKPSGSPVCVRKSKIDRKSKEEIIEEDDKNNDLRTAEPSVKEASSRFGVNLRRRETTSVGGSESNKIEDKKNIFRGKESMEKKDGVLSPPTEAPPPPPPLPPPSNNDSDDGFNLKPGMKEMLELKLINEIKQNADLKQSGTSRKSNHLDPASQLLSELCANFNIDQSNTINTVNKSPIQGEYASLNCLNDSPYDQTNNQLSNVEKSVSHNKDTKVSPDTLNPGSVGFKLKKVDKKSNLQKDDNNDGQIIDFKARLRKVEKDNIDKHDKDDKIKKNDDVGADMSENDDNDDKRKSTGSISSLKRLWENKESSWENQPLSPKLSTRSINKQDVGDPGEESPEDHSGASTRSSITSKSDSRISHPGNSTTSGSGDNIEKPLVPAKPGSKSIGSSGKYYGSSIYATPNCDKQEEDSVSGGVGKQQESKGAKHDVLELSNAIEGSITNLKGTPVIVMASWLQLSDKVGLLHGLLQEVNSTEVAGAPSHARFQFRDLLSRLELQARQLRAAGTRNITENTRLLSDVHNTIKDVTNMIQRYL</sequence>
<dbReference type="InterPro" id="IPR008266">
    <property type="entry name" value="Tyr_kinase_AS"/>
</dbReference>
<evidence type="ECO:0000259" key="16">
    <source>
        <dbReference type="PROSITE" id="PS50011"/>
    </source>
</evidence>
<dbReference type="SMART" id="SM00252">
    <property type="entry name" value="SH2"/>
    <property type="match status" value="1"/>
</dbReference>
<reference evidence="17" key="1">
    <citation type="submission" date="2021-04" db="EMBL/GenBank/DDBJ databases">
        <authorList>
            <person name="Chebbi M.A.C M."/>
        </authorList>
    </citation>
    <scope>NUCLEOTIDE SEQUENCE</scope>
</reference>
<evidence type="ECO:0000259" key="15">
    <source>
        <dbReference type="PROSITE" id="PS50002"/>
    </source>
</evidence>
<dbReference type="Gene3D" id="2.30.30.40">
    <property type="entry name" value="SH3 Domains"/>
    <property type="match status" value="1"/>
</dbReference>
<dbReference type="InterPro" id="IPR015015">
    <property type="entry name" value="F-actin-binding"/>
</dbReference>
<dbReference type="GO" id="GO:0048468">
    <property type="term" value="P:cell development"/>
    <property type="evidence" value="ECO:0007669"/>
    <property type="project" value="UniProtKB-ARBA"/>
</dbReference>
<dbReference type="FunFam" id="2.30.30.40:FF:000010">
    <property type="entry name" value="Tyrosine-protein kinase"/>
    <property type="match status" value="1"/>
</dbReference>
<dbReference type="FunFam" id="3.30.505.10:FF:000004">
    <property type="entry name" value="Tyrosine-protein kinase"/>
    <property type="match status" value="1"/>
</dbReference>
<keyword evidence="7 10" id="KW-0727">SH2 domain</keyword>
<feature type="compositionally biased region" description="Basic and acidic residues" evidence="13">
    <location>
        <begin position="1150"/>
        <end position="1159"/>
    </location>
</feature>
<evidence type="ECO:0000256" key="2">
    <source>
        <dbReference type="ARBA" id="ARBA00022443"/>
    </source>
</evidence>
<feature type="region of interest" description="Disordered" evidence="13">
    <location>
        <begin position="1147"/>
        <end position="1188"/>
    </location>
</feature>
<dbReference type="PROSITE" id="PS50002">
    <property type="entry name" value="SH3"/>
    <property type="match status" value="1"/>
</dbReference>
<keyword evidence="4 12" id="KW-0547">Nucleotide-binding</keyword>
<feature type="compositionally biased region" description="Polar residues" evidence="13">
    <location>
        <begin position="833"/>
        <end position="863"/>
    </location>
</feature>
<feature type="domain" description="SH3" evidence="15">
    <location>
        <begin position="107"/>
        <end position="168"/>
    </location>
</feature>
<dbReference type="InterPro" id="IPR011009">
    <property type="entry name" value="Kinase-like_dom_sf"/>
</dbReference>
<feature type="region of interest" description="Disordered" evidence="13">
    <location>
        <begin position="1210"/>
        <end position="1333"/>
    </location>
</feature>
<evidence type="ECO:0000256" key="6">
    <source>
        <dbReference type="ARBA" id="ARBA00022840"/>
    </source>
</evidence>
<evidence type="ECO:0000256" key="3">
    <source>
        <dbReference type="ARBA" id="ARBA00022679"/>
    </source>
</evidence>
<feature type="compositionally biased region" description="Basic and acidic residues" evidence="13">
    <location>
        <begin position="1210"/>
        <end position="1221"/>
    </location>
</feature>
<dbReference type="PROSITE" id="PS00107">
    <property type="entry name" value="PROTEIN_KINASE_ATP"/>
    <property type="match status" value="1"/>
</dbReference>
<dbReference type="Gene3D" id="1.20.120.330">
    <property type="entry name" value="Nucleotidyltransferases domain 2"/>
    <property type="match status" value="1"/>
</dbReference>
<dbReference type="InterPro" id="IPR001452">
    <property type="entry name" value="SH3_domain"/>
</dbReference>
<dbReference type="Gene3D" id="3.30.505.10">
    <property type="entry name" value="SH2 domain"/>
    <property type="match status" value="1"/>
</dbReference>
<protein>
    <recommendedName>
        <fullName evidence="1">non-specific protein-tyrosine kinase</fullName>
        <ecNumber evidence="1">2.7.10.2</ecNumber>
    </recommendedName>
</protein>
<evidence type="ECO:0000256" key="4">
    <source>
        <dbReference type="ARBA" id="ARBA00022741"/>
    </source>
</evidence>
<dbReference type="Gene3D" id="3.30.200.20">
    <property type="entry name" value="Phosphorylase Kinase, domain 1"/>
    <property type="match status" value="1"/>
</dbReference>
<dbReference type="PANTHER" id="PTHR24418">
    <property type="entry name" value="TYROSINE-PROTEIN KINASE"/>
    <property type="match status" value="1"/>
</dbReference>
<evidence type="ECO:0000256" key="11">
    <source>
        <dbReference type="PROSITE-ProRule" id="PRU00192"/>
    </source>
</evidence>
<feature type="region of interest" description="Disordered" evidence="13">
    <location>
        <begin position="698"/>
        <end position="732"/>
    </location>
</feature>
<feature type="region of interest" description="Disordered" evidence="13">
    <location>
        <begin position="793"/>
        <end position="821"/>
    </location>
</feature>
<feature type="region of interest" description="Disordered" evidence="13">
    <location>
        <begin position="52"/>
        <end position="82"/>
    </location>
</feature>
<keyword evidence="2 11" id="KW-0728">SH3 domain</keyword>
<dbReference type="Pfam" id="PF08919">
    <property type="entry name" value="F_actin_bind"/>
    <property type="match status" value="1"/>
</dbReference>
<dbReference type="FunFam" id="1.10.510.10:FF:000542">
    <property type="entry name" value="Tyrosine-protein kinase Abl"/>
    <property type="match status" value="1"/>
</dbReference>
<dbReference type="SUPFAM" id="SSF55550">
    <property type="entry name" value="SH2 domain"/>
    <property type="match status" value="1"/>
</dbReference>
<dbReference type="Gene3D" id="1.10.510.10">
    <property type="entry name" value="Transferase(Phosphotransferase) domain 1"/>
    <property type="match status" value="1"/>
</dbReference>
<feature type="region of interest" description="Disordered" evidence="13">
    <location>
        <begin position="1"/>
        <end position="34"/>
    </location>
</feature>
<feature type="compositionally biased region" description="Basic and acidic residues" evidence="13">
    <location>
        <begin position="974"/>
        <end position="988"/>
    </location>
</feature>
<dbReference type="Pfam" id="PF00017">
    <property type="entry name" value="SH2"/>
    <property type="match status" value="1"/>
</dbReference>
<dbReference type="SUPFAM" id="SSF50044">
    <property type="entry name" value="SH3-domain"/>
    <property type="match status" value="1"/>
</dbReference>
<dbReference type="Pfam" id="PF00018">
    <property type="entry name" value="SH3_1"/>
    <property type="match status" value="1"/>
</dbReference>
<dbReference type="InterPro" id="IPR035837">
    <property type="entry name" value="ABL_SH2"/>
</dbReference>
<feature type="compositionally biased region" description="Polar residues" evidence="13">
    <location>
        <begin position="888"/>
        <end position="906"/>
    </location>
</feature>
<feature type="compositionally biased region" description="Pro residues" evidence="13">
    <location>
        <begin position="913"/>
        <end position="928"/>
    </location>
</feature>
<dbReference type="GO" id="GO:0002009">
    <property type="term" value="P:morphogenesis of an epithelium"/>
    <property type="evidence" value="ECO:0007669"/>
    <property type="project" value="UniProtKB-ARBA"/>
</dbReference>
<dbReference type="PROSITE" id="PS50011">
    <property type="entry name" value="PROTEIN_KINASE_DOM"/>
    <property type="match status" value="1"/>
</dbReference>
<evidence type="ECO:0000256" key="10">
    <source>
        <dbReference type="PROSITE-ProRule" id="PRU00191"/>
    </source>
</evidence>
<feature type="compositionally biased region" description="Polar residues" evidence="13">
    <location>
        <begin position="64"/>
        <end position="82"/>
    </location>
</feature>
<dbReference type="InterPro" id="IPR001245">
    <property type="entry name" value="Ser-Thr/Tyr_kinase_cat_dom"/>
</dbReference>
<dbReference type="GO" id="GO:0051129">
    <property type="term" value="P:negative regulation of cellular component organization"/>
    <property type="evidence" value="ECO:0007669"/>
    <property type="project" value="UniProtKB-ARBA"/>
</dbReference>
<evidence type="ECO:0000313" key="17">
    <source>
        <dbReference type="EMBL" id="CAG5081076.1"/>
    </source>
</evidence>
<dbReference type="GO" id="GO:0007154">
    <property type="term" value="P:cell communication"/>
    <property type="evidence" value="ECO:0007669"/>
    <property type="project" value="UniProtKB-ARBA"/>
</dbReference>
<evidence type="ECO:0000256" key="7">
    <source>
        <dbReference type="ARBA" id="ARBA00022999"/>
    </source>
</evidence>
<dbReference type="GO" id="GO:0023052">
    <property type="term" value="P:signaling"/>
    <property type="evidence" value="ECO:0007669"/>
    <property type="project" value="UniProtKB-ARBA"/>
</dbReference>
<dbReference type="CDD" id="cd11850">
    <property type="entry name" value="SH3_Abl"/>
    <property type="match status" value="1"/>
</dbReference>
<feature type="compositionally biased region" description="Basic and acidic residues" evidence="13">
    <location>
        <begin position="1178"/>
        <end position="1187"/>
    </location>
</feature>
<evidence type="ECO:0000256" key="9">
    <source>
        <dbReference type="ARBA" id="ARBA00051245"/>
    </source>
</evidence>
<comment type="caution">
    <text evidence="17">The sequence shown here is derived from an EMBL/GenBank/DDBJ whole genome shotgun (WGS) entry which is preliminary data.</text>
</comment>
<name>A0A8J2H7F4_COTCN</name>
<keyword evidence="18" id="KW-1185">Reference proteome</keyword>
<feature type="domain" description="SH2" evidence="14">
    <location>
        <begin position="174"/>
        <end position="264"/>
    </location>
</feature>
<dbReference type="InterPro" id="IPR000719">
    <property type="entry name" value="Prot_kinase_dom"/>
</dbReference>
<dbReference type="EC" id="2.7.10.2" evidence="1"/>
<keyword evidence="8" id="KW-0829">Tyrosine-protein kinase</keyword>
<feature type="compositionally biased region" description="Low complexity" evidence="13">
    <location>
        <begin position="809"/>
        <end position="819"/>
    </location>
</feature>
<proteinExistence type="predicted"/>
<evidence type="ECO:0000259" key="14">
    <source>
        <dbReference type="PROSITE" id="PS50001"/>
    </source>
</evidence>
<keyword evidence="3" id="KW-0808">Transferase</keyword>
<dbReference type="InterPro" id="IPR050198">
    <property type="entry name" value="Non-receptor_tyrosine_kinases"/>
</dbReference>
<dbReference type="CDD" id="cd09935">
    <property type="entry name" value="SH2_ABL"/>
    <property type="match status" value="1"/>
</dbReference>
<dbReference type="InterPro" id="IPR036860">
    <property type="entry name" value="SH2_dom_sf"/>
</dbReference>
<feature type="compositionally biased region" description="Basic and acidic residues" evidence="13">
    <location>
        <begin position="1"/>
        <end position="10"/>
    </location>
</feature>
<dbReference type="OrthoDB" id="98077at2759"/>
<dbReference type="SUPFAM" id="SSF56112">
    <property type="entry name" value="Protein kinase-like (PK-like)"/>
    <property type="match status" value="1"/>
</dbReference>
<dbReference type="GO" id="GO:0005524">
    <property type="term" value="F:ATP binding"/>
    <property type="evidence" value="ECO:0007669"/>
    <property type="project" value="UniProtKB-UniRule"/>
</dbReference>
<feature type="domain" description="Protein kinase" evidence="16">
    <location>
        <begin position="289"/>
        <end position="540"/>
    </location>
</feature>
<keyword evidence="5 17" id="KW-0418">Kinase</keyword>
<dbReference type="InterPro" id="IPR020635">
    <property type="entry name" value="Tyr_kinase_cat_dom"/>
</dbReference>
<dbReference type="SMART" id="SM00326">
    <property type="entry name" value="SH3"/>
    <property type="match status" value="1"/>
</dbReference>
<feature type="region of interest" description="Disordered" evidence="13">
    <location>
        <begin position="1349"/>
        <end position="1371"/>
    </location>
</feature>
<feature type="region of interest" description="Disordered" evidence="13">
    <location>
        <begin position="943"/>
        <end position="1064"/>
    </location>
</feature>
<dbReference type="PRINTS" id="PR00109">
    <property type="entry name" value="TYRKINASE"/>
</dbReference>
<evidence type="ECO:0000256" key="13">
    <source>
        <dbReference type="SAM" id="MobiDB-lite"/>
    </source>
</evidence>
<evidence type="ECO:0000313" key="18">
    <source>
        <dbReference type="Proteomes" id="UP000786811"/>
    </source>
</evidence>
<feature type="compositionally biased region" description="Polar residues" evidence="13">
    <location>
        <begin position="1256"/>
        <end position="1272"/>
    </location>
</feature>
<dbReference type="PRINTS" id="PR00452">
    <property type="entry name" value="SH3DOMAIN"/>
</dbReference>
<evidence type="ECO:0000256" key="8">
    <source>
        <dbReference type="ARBA" id="ARBA00023137"/>
    </source>
</evidence>
<feature type="compositionally biased region" description="Polar residues" evidence="13">
    <location>
        <begin position="793"/>
        <end position="808"/>
    </location>
</feature>
<evidence type="ECO:0000256" key="12">
    <source>
        <dbReference type="PROSITE-ProRule" id="PRU10141"/>
    </source>
</evidence>
<feature type="compositionally biased region" description="Basic and acidic residues" evidence="13">
    <location>
        <begin position="1009"/>
        <end position="1029"/>
    </location>
</feature>
<feature type="region of interest" description="Disordered" evidence="13">
    <location>
        <begin position="619"/>
        <end position="660"/>
    </location>
</feature>
<evidence type="ECO:0000256" key="5">
    <source>
        <dbReference type="ARBA" id="ARBA00022777"/>
    </source>
</evidence>
<dbReference type="CDD" id="cd05052">
    <property type="entry name" value="PTKc_Abl"/>
    <property type="match status" value="1"/>
</dbReference>
<dbReference type="EMBL" id="CAJNRD030001118">
    <property type="protein sequence ID" value="CAG5081076.1"/>
    <property type="molecule type" value="Genomic_DNA"/>
</dbReference>
<dbReference type="FunFam" id="3.30.200.20:FF:000037">
    <property type="entry name" value="Tyrosine-protein kinase"/>
    <property type="match status" value="1"/>
</dbReference>
<gene>
    <name evidence="17" type="ORF">HICCMSTLAB_LOCUS3187</name>
</gene>
<accession>A0A8J2H7F4</accession>